<dbReference type="Proteomes" id="UP000288805">
    <property type="component" value="Unassembled WGS sequence"/>
</dbReference>
<feature type="region of interest" description="Disordered" evidence="1">
    <location>
        <begin position="306"/>
        <end position="351"/>
    </location>
</feature>
<evidence type="ECO:0000256" key="1">
    <source>
        <dbReference type="SAM" id="MobiDB-lite"/>
    </source>
</evidence>
<dbReference type="EMBL" id="QGNW01000024">
    <property type="protein sequence ID" value="RVX13529.1"/>
    <property type="molecule type" value="Genomic_DNA"/>
</dbReference>
<comment type="caution">
    <text evidence="4">The sequence shown here is derived from an EMBL/GenBank/DDBJ whole genome shotgun (WGS) entry which is preliminary data.</text>
</comment>
<dbReference type="GO" id="GO:0003676">
    <property type="term" value="F:nucleic acid binding"/>
    <property type="evidence" value="ECO:0007669"/>
    <property type="project" value="InterPro"/>
</dbReference>
<protein>
    <submittedName>
        <fullName evidence="4">Retrovirus-related Pol polyprotein from transposon RE1</fullName>
    </submittedName>
</protein>
<evidence type="ECO:0000313" key="5">
    <source>
        <dbReference type="Proteomes" id="UP000288805"/>
    </source>
</evidence>
<evidence type="ECO:0000313" key="4">
    <source>
        <dbReference type="EMBL" id="RVX13529.1"/>
    </source>
</evidence>
<name>A0A438JX66_VITVI</name>
<feature type="domain" description="Retrovirus-related Pol polyprotein from transposon TNT 1-94-like beta-barrel" evidence="3">
    <location>
        <begin position="138"/>
        <end position="204"/>
    </location>
</feature>
<dbReference type="Gene3D" id="3.30.420.10">
    <property type="entry name" value="Ribonuclease H-like superfamily/Ribonuclease H"/>
    <property type="match status" value="1"/>
</dbReference>
<feature type="domain" description="Reverse transcriptase Ty1/copia-type" evidence="2">
    <location>
        <begin position="375"/>
        <end position="415"/>
    </location>
</feature>
<feature type="compositionally biased region" description="Polar residues" evidence="1">
    <location>
        <begin position="37"/>
        <end position="47"/>
    </location>
</feature>
<reference evidence="4 5" key="1">
    <citation type="journal article" date="2018" name="PLoS Genet.">
        <title>Population sequencing reveals clonal diversity and ancestral inbreeding in the grapevine cultivar Chardonnay.</title>
        <authorList>
            <person name="Roach M.J."/>
            <person name="Johnson D.L."/>
            <person name="Bohlmann J."/>
            <person name="van Vuuren H.J."/>
            <person name="Jones S.J."/>
            <person name="Pretorius I.S."/>
            <person name="Schmidt S.A."/>
            <person name="Borneman A.R."/>
        </authorList>
    </citation>
    <scope>NUCLEOTIDE SEQUENCE [LARGE SCALE GENOMIC DNA]</scope>
    <source>
        <strain evidence="5">cv. Chardonnay</strain>
        <tissue evidence="4">Leaf</tissue>
    </source>
</reference>
<dbReference type="AlphaFoldDB" id="A0A438JX66"/>
<feature type="region of interest" description="Disordered" evidence="1">
    <location>
        <begin position="17"/>
        <end position="54"/>
    </location>
</feature>
<feature type="domain" description="Reverse transcriptase Ty1/copia-type" evidence="2">
    <location>
        <begin position="420"/>
        <end position="487"/>
    </location>
</feature>
<evidence type="ECO:0000259" key="2">
    <source>
        <dbReference type="Pfam" id="PF07727"/>
    </source>
</evidence>
<dbReference type="PANTHER" id="PTHR11439">
    <property type="entry name" value="GAG-POL-RELATED RETROTRANSPOSON"/>
    <property type="match status" value="1"/>
</dbReference>
<dbReference type="InterPro" id="IPR054722">
    <property type="entry name" value="PolX-like_BBD"/>
</dbReference>
<proteinExistence type="predicted"/>
<organism evidence="4 5">
    <name type="scientific">Vitis vinifera</name>
    <name type="common">Grape</name>
    <dbReference type="NCBI Taxonomy" id="29760"/>
    <lineage>
        <taxon>Eukaryota</taxon>
        <taxon>Viridiplantae</taxon>
        <taxon>Streptophyta</taxon>
        <taxon>Embryophyta</taxon>
        <taxon>Tracheophyta</taxon>
        <taxon>Spermatophyta</taxon>
        <taxon>Magnoliopsida</taxon>
        <taxon>eudicotyledons</taxon>
        <taxon>Gunneridae</taxon>
        <taxon>Pentapetalae</taxon>
        <taxon>rosids</taxon>
        <taxon>Vitales</taxon>
        <taxon>Vitaceae</taxon>
        <taxon>Viteae</taxon>
        <taxon>Vitis</taxon>
    </lineage>
</organism>
<dbReference type="Pfam" id="PF07727">
    <property type="entry name" value="RVT_2"/>
    <property type="match status" value="2"/>
</dbReference>
<dbReference type="Pfam" id="PF22936">
    <property type="entry name" value="Pol_BBD"/>
    <property type="match status" value="1"/>
</dbReference>
<dbReference type="InterPro" id="IPR013103">
    <property type="entry name" value="RVT_2"/>
</dbReference>
<dbReference type="SUPFAM" id="SSF53098">
    <property type="entry name" value="Ribonuclease H-like"/>
    <property type="match status" value="1"/>
</dbReference>
<dbReference type="PANTHER" id="PTHR11439:SF467">
    <property type="entry name" value="INTEGRASE CATALYTIC DOMAIN-CONTAINING PROTEIN"/>
    <property type="match status" value="1"/>
</dbReference>
<evidence type="ECO:0000259" key="3">
    <source>
        <dbReference type="Pfam" id="PF22936"/>
    </source>
</evidence>
<dbReference type="InterPro" id="IPR036397">
    <property type="entry name" value="RNaseH_sf"/>
</dbReference>
<accession>A0A438JX66</accession>
<dbReference type="InterPro" id="IPR012337">
    <property type="entry name" value="RNaseH-like_sf"/>
</dbReference>
<gene>
    <name evidence="4" type="primary">RE1_2308</name>
    <name evidence="4" type="ORF">CK203_021069</name>
</gene>
<sequence>MMISGVDTTPKAVMISKGIKESHYQTPPKPGALSLSRGKSNQPSKTKPPSDGMKCTHCGNSKHTRDTCFKLHGYPDWWNDFQARKKRETYANDDHTGRAIVVTCDPSLSLIPQVESPHDPGTSGKALHISTHNNDDDWILDSSATDHMTFDSNDFSNATQPRRSYVTNANGVTYSITGAGTVTLSPSFSLSKTLLVPSLSNRLMYTYFNSHGMLHETSCSQTPQQNGTTEMNNRHILETARALLINAHVLNRYWSDVAAISMHLLNRMPTKVLQFQTLFKGEIHGEEHNWLDVEMLDIGDNLAHMNDGNDMVESPRTEAKSVLESSEDAESNESLHSLVPNDLSPKNIPEEGRQWGASGFSPLNIKQMGLLIDTRRANLDWPLHQLDVKNAFLHGDLEEEIYMDLPPGYIATSEAKIAWDDVEEISRLQEKLTTEFEMKNFGGLKYFLGIQVARSRQGIFLSQRKYILDLLAEVGLLGYKPTDIPIVQNHKLGEYVDQVSANKQTEILRYLKSSPGKGLMFSKNGHLNVAGYIDVDWVGNITDRKSTSGYFTFVGGNLVTWRSKK</sequence>